<evidence type="ECO:0000313" key="3">
    <source>
        <dbReference type="EMBL" id="SNZ06556.1"/>
    </source>
</evidence>
<name>A0A285NF78_NATPI</name>
<dbReference type="AlphaFoldDB" id="A0A285NF78"/>
<protein>
    <recommendedName>
        <fullName evidence="5">DUF3311 domain-containing protein</fullName>
    </recommendedName>
</protein>
<feature type="transmembrane region" description="Helical" evidence="2">
    <location>
        <begin position="39"/>
        <end position="57"/>
    </location>
</feature>
<reference evidence="3 4" key="1">
    <citation type="submission" date="2017-09" db="EMBL/GenBank/DDBJ databases">
        <authorList>
            <person name="Ehlers B."/>
            <person name="Leendertz F.H."/>
        </authorList>
    </citation>
    <scope>NUCLEOTIDE SEQUENCE [LARGE SCALE GENOMIC DNA]</scope>
    <source>
        <strain evidence="3 4">DSM 27208</strain>
    </source>
</reference>
<evidence type="ECO:0000313" key="4">
    <source>
        <dbReference type="Proteomes" id="UP000219453"/>
    </source>
</evidence>
<feature type="compositionally biased region" description="Low complexity" evidence="1">
    <location>
        <begin position="80"/>
        <end position="103"/>
    </location>
</feature>
<dbReference type="OrthoDB" id="295408at2157"/>
<dbReference type="Proteomes" id="UP000219453">
    <property type="component" value="Unassembled WGS sequence"/>
</dbReference>
<feature type="region of interest" description="Disordered" evidence="1">
    <location>
        <begin position="68"/>
        <end position="103"/>
    </location>
</feature>
<dbReference type="EMBL" id="OBEJ01000001">
    <property type="protein sequence ID" value="SNZ06556.1"/>
    <property type="molecule type" value="Genomic_DNA"/>
</dbReference>
<feature type="transmembrane region" description="Helical" evidence="2">
    <location>
        <begin position="7"/>
        <end position="27"/>
    </location>
</feature>
<accession>A0A285NF78</accession>
<keyword evidence="2" id="KW-1133">Transmembrane helix</keyword>
<sequence>MTSTIERIGWAVAFLVLAALGIPWFLWGTNSVAAGLPVWLWWHVGWMVVTAGVFWLFTRRGWGVWIESDADDRPGATPPGQDAGAAEASASGAAASDTGGDGR</sequence>
<dbReference type="Pfam" id="PF11755">
    <property type="entry name" value="DUF3311"/>
    <property type="match status" value="1"/>
</dbReference>
<organism evidence="3 4">
    <name type="scientific">Natronoarchaeum philippinense</name>
    <dbReference type="NCBI Taxonomy" id="558529"/>
    <lineage>
        <taxon>Archaea</taxon>
        <taxon>Methanobacteriati</taxon>
        <taxon>Methanobacteriota</taxon>
        <taxon>Stenosarchaea group</taxon>
        <taxon>Halobacteria</taxon>
        <taxon>Halobacteriales</taxon>
        <taxon>Natronoarchaeaceae</taxon>
    </lineage>
</organism>
<gene>
    <name evidence="3" type="ORF">SAMN06269185_1210</name>
</gene>
<keyword evidence="4" id="KW-1185">Reference proteome</keyword>
<dbReference type="RefSeq" id="WP_097008142.1">
    <property type="nucleotide sequence ID" value="NZ_OBEJ01000001.1"/>
</dbReference>
<keyword evidence="2" id="KW-0472">Membrane</keyword>
<evidence type="ECO:0008006" key="5">
    <source>
        <dbReference type="Google" id="ProtNLM"/>
    </source>
</evidence>
<evidence type="ECO:0000256" key="2">
    <source>
        <dbReference type="SAM" id="Phobius"/>
    </source>
</evidence>
<evidence type="ECO:0000256" key="1">
    <source>
        <dbReference type="SAM" id="MobiDB-lite"/>
    </source>
</evidence>
<keyword evidence="2" id="KW-0812">Transmembrane</keyword>
<dbReference type="InterPro" id="IPR021741">
    <property type="entry name" value="DUF3311"/>
</dbReference>
<proteinExistence type="predicted"/>